<gene>
    <name evidence="2" type="ORF">SAMN05421731_101269</name>
</gene>
<dbReference type="OrthoDB" id="9798676at2"/>
<dbReference type="AlphaFoldDB" id="A0A240E372"/>
<dbReference type="Proteomes" id="UP000219042">
    <property type="component" value="Unassembled WGS sequence"/>
</dbReference>
<accession>A0A240E372</accession>
<evidence type="ECO:0000313" key="2">
    <source>
        <dbReference type="EMBL" id="SNX43234.1"/>
    </source>
</evidence>
<evidence type="ECO:0000313" key="3">
    <source>
        <dbReference type="Proteomes" id="UP000219042"/>
    </source>
</evidence>
<dbReference type="SUPFAM" id="SSF53901">
    <property type="entry name" value="Thiolase-like"/>
    <property type="match status" value="1"/>
</dbReference>
<proteinExistence type="predicted"/>
<keyword evidence="3" id="KW-1185">Reference proteome</keyword>
<dbReference type="Pfam" id="PF13723">
    <property type="entry name" value="Ketoacyl-synt_2"/>
    <property type="match status" value="1"/>
</dbReference>
<feature type="domain" description="Beta-ketoacyl synthase-like N-terminal" evidence="1">
    <location>
        <begin position="19"/>
        <end position="178"/>
    </location>
</feature>
<organism evidence="2 3">
    <name type="scientific">Acinetobacter puyangensis</name>
    <dbReference type="NCBI Taxonomy" id="1096779"/>
    <lineage>
        <taxon>Bacteria</taxon>
        <taxon>Pseudomonadati</taxon>
        <taxon>Pseudomonadota</taxon>
        <taxon>Gammaproteobacteria</taxon>
        <taxon>Moraxellales</taxon>
        <taxon>Moraxellaceae</taxon>
        <taxon>Acinetobacter</taxon>
    </lineage>
</organism>
<evidence type="ECO:0000259" key="1">
    <source>
        <dbReference type="Pfam" id="PF13723"/>
    </source>
</evidence>
<dbReference type="GO" id="GO:0016746">
    <property type="term" value="F:acyltransferase activity"/>
    <property type="evidence" value="ECO:0007669"/>
    <property type="project" value="InterPro"/>
</dbReference>
<dbReference type="InterPro" id="IPR014030">
    <property type="entry name" value="Ketoacyl_synth_N"/>
</dbReference>
<sequence>MYKCRISHLQFFSDYRDLKTLEHIPAIQRRRLSSLAKLALHAARSCLLSLDTSVDYIVWSSRYGDEKKTVSILNDIAESQAISPTQFSTSVHNAIAGLYSILFQDDTPSVSLSSHASYVWQDCVLDAYAFLTSQQKQQVLVVYYDESLPEIYQDSLVVAQPIAMAAIISLAHPNVDIQPINETMIENSLQIEAFRQFWHSDQMVWQSNSWVWKKC</sequence>
<dbReference type="RefSeq" id="WP_097077552.1">
    <property type="nucleotide sequence ID" value="NZ_BAABHT010000020.1"/>
</dbReference>
<protein>
    <submittedName>
        <fullName evidence="2">Beta-ketoacyl synthase, N-terminal domain</fullName>
    </submittedName>
</protein>
<reference evidence="3" key="1">
    <citation type="submission" date="2016-09" db="EMBL/GenBank/DDBJ databases">
        <authorList>
            <person name="Varghese N."/>
            <person name="Submissions S."/>
        </authorList>
    </citation>
    <scope>NUCLEOTIDE SEQUENCE [LARGE SCALE GENOMIC DNA]</scope>
    <source>
        <strain evidence="3">ANC 4466</strain>
    </source>
</reference>
<dbReference type="InterPro" id="IPR016039">
    <property type="entry name" value="Thiolase-like"/>
</dbReference>
<name>A0A240E372_9GAMM</name>
<dbReference type="EMBL" id="OANT01000001">
    <property type="protein sequence ID" value="SNX43234.1"/>
    <property type="molecule type" value="Genomic_DNA"/>
</dbReference>